<accession>A0A9Q8SS58</accession>
<sequence length="834" mass="95225">MNHIQRTLDCLTAGEKKFGRQSRLIGATRKLQKQKSSLPTAYPQHQVSMHSAVRREYTSSPTMTAPEPTGLKGIWSTMLTMVGDDGDIKNIINRDKEDLNWVEDYHTKHRDPREPLYLRFEEAKEITAWKERQGSGVLHINCDILGSTPQSGKRHTTPLSTFCWGWINDVRNGYRVPTDNSPGALVFFMGGYYRRERHESRPVGLTLMTSLIYQVVDLYGRKVCPDEAGESLSFESNKRNDIEYLCEFFKTLRLITLVKDQHTEVPVPQPFRLILTGPGPDGPLSSFLQEKNNMASSYYFISVGPKHDDKALLKLDPDRSFSLFFYIKIYYIITFWRKSTPKFWSLERLHVLQYTAHLPACLILRNLTSILDSGLHLIYVVSHWNSGIFTPDEIARCSLTPWELSVWISHRSAPFVQMRIGCHDSISSPKSAGTRQVEFAGSTSIEEYDECAVTGIIRPSKCFLDTKRMSFMRSNVSSLPPVDIDPLQGSENDLRYLGESSGCDIGTCMFTRFQLSKDSVHLVSDPYLRSLPVFSPVVEGPTTIFSYKNFQKAEATQPSYKFISNSSLPEGHCRLPIMSSPESASEKGVWDTMQELIPLNNDRADIRWLHGRDDQDLQWVGDKEVDLYYASHEVHGPLWPQILASREVAAWDQVRKSCIVLIDCDMDSNYLWDNFRLSQLSVLCRRMAQHKRLDFLTDKPFGSLVFFMGGTGYHERSESGIAALTMMTSLIYQVVERYARKCCPDEAGNVLAFESARRDDIEYLCGFFRELVRKVSWKVELTCFIDFIGRHDTEQGMDIVINNLIGLVEDQAEIETQNPQRKAFKLAPSYGSDL</sequence>
<evidence type="ECO:0000313" key="1">
    <source>
        <dbReference type="EMBL" id="UQC81851.1"/>
    </source>
</evidence>
<dbReference type="EMBL" id="CP019476">
    <property type="protein sequence ID" value="UQC81851.1"/>
    <property type="molecule type" value="Genomic_DNA"/>
</dbReference>
<dbReference type="GeneID" id="73341342"/>
<gene>
    <name evidence="1" type="ORF">CLUP02_07337</name>
</gene>
<dbReference type="RefSeq" id="XP_049143475.1">
    <property type="nucleotide sequence ID" value="XM_049286332.1"/>
</dbReference>
<dbReference type="AlphaFoldDB" id="A0A9Q8SS58"/>
<organism evidence="1 2">
    <name type="scientific">Colletotrichum lupini</name>
    <dbReference type="NCBI Taxonomy" id="145971"/>
    <lineage>
        <taxon>Eukaryota</taxon>
        <taxon>Fungi</taxon>
        <taxon>Dikarya</taxon>
        <taxon>Ascomycota</taxon>
        <taxon>Pezizomycotina</taxon>
        <taxon>Sordariomycetes</taxon>
        <taxon>Hypocreomycetidae</taxon>
        <taxon>Glomerellales</taxon>
        <taxon>Glomerellaceae</taxon>
        <taxon>Colletotrichum</taxon>
        <taxon>Colletotrichum acutatum species complex</taxon>
    </lineage>
</organism>
<reference evidence="1" key="1">
    <citation type="journal article" date="2021" name="Mol. Plant Microbe Interact.">
        <title>Complete Genome Sequence of the Plant-Pathogenic Fungus Colletotrichum lupini.</title>
        <authorList>
            <person name="Baroncelli R."/>
            <person name="Pensec F."/>
            <person name="Da Lio D."/>
            <person name="Boufleur T."/>
            <person name="Vicente I."/>
            <person name="Sarrocco S."/>
            <person name="Picot A."/>
            <person name="Baraldi E."/>
            <person name="Sukno S."/>
            <person name="Thon M."/>
            <person name="Le Floch G."/>
        </authorList>
    </citation>
    <scope>NUCLEOTIDE SEQUENCE</scope>
    <source>
        <strain evidence="1">IMI 504893</strain>
    </source>
</reference>
<proteinExistence type="predicted"/>
<evidence type="ECO:0000313" key="2">
    <source>
        <dbReference type="Proteomes" id="UP000830671"/>
    </source>
</evidence>
<keyword evidence="2" id="KW-1185">Reference proteome</keyword>
<name>A0A9Q8SS58_9PEZI</name>
<dbReference type="KEGG" id="clup:CLUP02_07337"/>
<protein>
    <submittedName>
        <fullName evidence="1">Uncharacterized protein</fullName>
    </submittedName>
</protein>
<dbReference type="Proteomes" id="UP000830671">
    <property type="component" value="Chromosome 4"/>
</dbReference>